<keyword evidence="2" id="KW-1185">Reference proteome</keyword>
<dbReference type="AlphaFoldDB" id="A0A0N9MTE8"/>
<dbReference type="Proteomes" id="UP000063789">
    <property type="component" value="Chromosome"/>
</dbReference>
<reference evidence="2" key="1">
    <citation type="submission" date="2015-06" db="EMBL/GenBank/DDBJ databases">
        <title>Complete genome sequence and metabolic analysis of phthalate degradation pathway in Gordonia sp. QH-11.</title>
        <authorList>
            <person name="Jin D."/>
            <person name="Kong X."/>
            <person name="Bai Z."/>
        </authorList>
    </citation>
    <scope>NUCLEOTIDE SEQUENCE [LARGE SCALE GENOMIC DNA]</scope>
    <source>
        <strain evidence="2">QH-11</strain>
    </source>
</reference>
<organism evidence="1 2">
    <name type="scientific">Gordonia phthalatica</name>
    <dbReference type="NCBI Taxonomy" id="1136941"/>
    <lineage>
        <taxon>Bacteria</taxon>
        <taxon>Bacillati</taxon>
        <taxon>Actinomycetota</taxon>
        <taxon>Actinomycetes</taxon>
        <taxon>Mycobacteriales</taxon>
        <taxon>Gordoniaceae</taxon>
        <taxon>Gordonia</taxon>
    </lineage>
</organism>
<dbReference type="STRING" id="1136941.ACH46_16765"/>
<dbReference type="KEGG" id="goq:ACH46_16765"/>
<proteinExistence type="predicted"/>
<evidence type="ECO:0000313" key="1">
    <source>
        <dbReference type="EMBL" id="ALG85836.1"/>
    </source>
</evidence>
<reference evidence="1 2" key="2">
    <citation type="journal article" date="2017" name="Int. J. Syst. Evol. Microbiol.">
        <title>Gordonia phthalatica sp. nov., a di-n-butyl phthalate-degrading bacterium isolated from activated sludge.</title>
        <authorList>
            <person name="Jin D."/>
            <person name="Kong X."/>
            <person name="Jia M."/>
            <person name="Yu X."/>
            <person name="Wang X."/>
            <person name="Zhuang X."/>
            <person name="Deng Y."/>
            <person name="Bai Z."/>
        </authorList>
    </citation>
    <scope>NUCLEOTIDE SEQUENCE [LARGE SCALE GENOMIC DNA]</scope>
    <source>
        <strain evidence="1 2">QH-11</strain>
    </source>
</reference>
<sequence>MIDHDDNLIRLSPTGHINLAVFDANTSIGPIECPVLSFTDQRLGDFALLLDPILEQAQHLHALLGAYLQGHYDRQEEG</sequence>
<protein>
    <submittedName>
        <fullName evidence="1">Uncharacterized protein</fullName>
    </submittedName>
</protein>
<gene>
    <name evidence="1" type="ORF">ACH46_16765</name>
</gene>
<dbReference type="EMBL" id="CP011853">
    <property type="protein sequence ID" value="ALG85836.1"/>
    <property type="molecule type" value="Genomic_DNA"/>
</dbReference>
<dbReference type="RefSeq" id="WP_062393928.1">
    <property type="nucleotide sequence ID" value="NZ_CP011853.1"/>
</dbReference>
<evidence type="ECO:0000313" key="2">
    <source>
        <dbReference type="Proteomes" id="UP000063789"/>
    </source>
</evidence>
<dbReference type="PATRIC" id="fig|1136941.3.peg.3423"/>
<name>A0A0N9MTE8_9ACTN</name>
<accession>A0A0N9MTE8</accession>